<name>A0ABD0KF45_9CAEN</name>
<protein>
    <submittedName>
        <fullName evidence="2">Uncharacterized protein</fullName>
    </submittedName>
</protein>
<evidence type="ECO:0000313" key="2">
    <source>
        <dbReference type="EMBL" id="KAK7485661.1"/>
    </source>
</evidence>
<gene>
    <name evidence="2" type="ORF">BaRGS_00023110</name>
</gene>
<organism evidence="2 3">
    <name type="scientific">Batillaria attramentaria</name>
    <dbReference type="NCBI Taxonomy" id="370345"/>
    <lineage>
        <taxon>Eukaryota</taxon>
        <taxon>Metazoa</taxon>
        <taxon>Spiralia</taxon>
        <taxon>Lophotrochozoa</taxon>
        <taxon>Mollusca</taxon>
        <taxon>Gastropoda</taxon>
        <taxon>Caenogastropoda</taxon>
        <taxon>Sorbeoconcha</taxon>
        <taxon>Cerithioidea</taxon>
        <taxon>Batillariidae</taxon>
        <taxon>Batillaria</taxon>
    </lineage>
</organism>
<sequence length="95" mass="10486">MYQDSHRNSLSCLTSWIPTSRTSLTPLAMDNNDNPADLSPQQRDSIGLPSLLANTSSVQGRHAYLQPVTRLDHSSHVTTMLGLIRLDVVKRAVLC</sequence>
<feature type="compositionally biased region" description="Polar residues" evidence="1">
    <location>
        <begin position="26"/>
        <end position="44"/>
    </location>
</feature>
<dbReference type="AlphaFoldDB" id="A0ABD0KF45"/>
<dbReference type="Proteomes" id="UP001519460">
    <property type="component" value="Unassembled WGS sequence"/>
</dbReference>
<evidence type="ECO:0000313" key="3">
    <source>
        <dbReference type="Proteomes" id="UP001519460"/>
    </source>
</evidence>
<proteinExistence type="predicted"/>
<evidence type="ECO:0000256" key="1">
    <source>
        <dbReference type="SAM" id="MobiDB-lite"/>
    </source>
</evidence>
<comment type="caution">
    <text evidence="2">The sequence shown here is derived from an EMBL/GenBank/DDBJ whole genome shotgun (WGS) entry which is preliminary data.</text>
</comment>
<dbReference type="EMBL" id="JACVVK020000191">
    <property type="protein sequence ID" value="KAK7485661.1"/>
    <property type="molecule type" value="Genomic_DNA"/>
</dbReference>
<keyword evidence="3" id="KW-1185">Reference proteome</keyword>
<accession>A0ABD0KF45</accession>
<feature type="region of interest" description="Disordered" evidence="1">
    <location>
        <begin position="26"/>
        <end position="46"/>
    </location>
</feature>
<reference evidence="2 3" key="1">
    <citation type="journal article" date="2023" name="Sci. Data">
        <title>Genome assembly of the Korean intertidal mud-creeper Batillaria attramentaria.</title>
        <authorList>
            <person name="Patra A.K."/>
            <person name="Ho P.T."/>
            <person name="Jun S."/>
            <person name="Lee S.J."/>
            <person name="Kim Y."/>
            <person name="Won Y.J."/>
        </authorList>
    </citation>
    <scope>NUCLEOTIDE SEQUENCE [LARGE SCALE GENOMIC DNA]</scope>
    <source>
        <strain evidence="2">Wonlab-2016</strain>
    </source>
</reference>